<keyword evidence="1 2" id="KW-0732">Signal</keyword>
<sequence>MRTNALFRALALALSLSTLGAASQALAQSNGPVNITGDVFEIFEAKKQAVFTGSVVVTQTDFTLYSPKVTAFYGEGGASDLKKIDAAGRLTLHFGPKTAKADYGTYDPKTEILHLTGNVEVTEDGTVVTGGQLFVNVTDNSSRFVSDPNSNKRVTGTFSSGN</sequence>
<organism evidence="4 5">
    <name type="scientific">Maritalea mobilis</name>
    <dbReference type="NCBI Taxonomy" id="483324"/>
    <lineage>
        <taxon>Bacteria</taxon>
        <taxon>Pseudomonadati</taxon>
        <taxon>Pseudomonadota</taxon>
        <taxon>Alphaproteobacteria</taxon>
        <taxon>Hyphomicrobiales</taxon>
        <taxon>Devosiaceae</taxon>
        <taxon>Maritalea</taxon>
    </lineage>
</organism>
<proteinExistence type="predicted"/>
<keyword evidence="5" id="KW-1185">Reference proteome</keyword>
<dbReference type="InterPro" id="IPR052037">
    <property type="entry name" value="LPS_export_LptA"/>
</dbReference>
<feature type="domain" description="Organic solvent tolerance-like N-terminal" evidence="3">
    <location>
        <begin position="34"/>
        <end position="139"/>
    </location>
</feature>
<dbReference type="RefSeq" id="WP_166639072.1">
    <property type="nucleotide sequence ID" value="NZ_SNYR01000003.1"/>
</dbReference>
<dbReference type="PANTHER" id="PTHR36504">
    <property type="entry name" value="LIPOPOLYSACCHARIDE EXPORT SYSTEM PROTEIN LPTA"/>
    <property type="match status" value="1"/>
</dbReference>
<feature type="signal peptide" evidence="2">
    <location>
        <begin position="1"/>
        <end position="27"/>
    </location>
</feature>
<reference evidence="4 5" key="1">
    <citation type="submission" date="2019-03" db="EMBL/GenBank/DDBJ databases">
        <title>Genomic Encyclopedia of Type Strains, Phase III (KMG-III): the genomes of soil and plant-associated and newly described type strains.</title>
        <authorList>
            <person name="Whitman W."/>
        </authorList>
    </citation>
    <scope>NUCLEOTIDE SEQUENCE [LARGE SCALE GENOMIC DNA]</scope>
    <source>
        <strain evidence="4 5">CGMCC 1.7002</strain>
    </source>
</reference>
<evidence type="ECO:0000313" key="5">
    <source>
        <dbReference type="Proteomes" id="UP000295391"/>
    </source>
</evidence>
<evidence type="ECO:0000256" key="2">
    <source>
        <dbReference type="SAM" id="SignalP"/>
    </source>
</evidence>
<dbReference type="PANTHER" id="PTHR36504:SF1">
    <property type="entry name" value="LIPOPOLYSACCHARIDE EXPORT SYSTEM PROTEIN LPTA"/>
    <property type="match status" value="1"/>
</dbReference>
<dbReference type="AlphaFoldDB" id="A0A4R6VR84"/>
<dbReference type="Pfam" id="PF03968">
    <property type="entry name" value="LptD_N"/>
    <property type="match status" value="1"/>
</dbReference>
<evidence type="ECO:0000313" key="4">
    <source>
        <dbReference type="EMBL" id="TDQ62147.1"/>
    </source>
</evidence>
<dbReference type="Gene3D" id="2.60.450.10">
    <property type="entry name" value="Lipopolysaccharide (LPS) transport protein A like domain"/>
    <property type="match status" value="1"/>
</dbReference>
<dbReference type="GO" id="GO:0017089">
    <property type="term" value="F:glycolipid transfer activity"/>
    <property type="evidence" value="ECO:0007669"/>
    <property type="project" value="TreeGrafter"/>
</dbReference>
<evidence type="ECO:0000259" key="3">
    <source>
        <dbReference type="Pfam" id="PF03968"/>
    </source>
</evidence>
<dbReference type="InterPro" id="IPR005653">
    <property type="entry name" value="OstA-like_N"/>
</dbReference>
<feature type="chain" id="PRO_5020322413" evidence="2">
    <location>
        <begin position="28"/>
        <end position="162"/>
    </location>
</feature>
<dbReference type="Proteomes" id="UP000295391">
    <property type="component" value="Unassembled WGS sequence"/>
</dbReference>
<name>A0A4R6VR84_9HYPH</name>
<evidence type="ECO:0000256" key="1">
    <source>
        <dbReference type="ARBA" id="ARBA00022729"/>
    </source>
</evidence>
<dbReference type="GO" id="GO:0030288">
    <property type="term" value="C:outer membrane-bounded periplasmic space"/>
    <property type="evidence" value="ECO:0007669"/>
    <property type="project" value="TreeGrafter"/>
</dbReference>
<dbReference type="GO" id="GO:0009279">
    <property type="term" value="C:cell outer membrane"/>
    <property type="evidence" value="ECO:0007669"/>
    <property type="project" value="TreeGrafter"/>
</dbReference>
<comment type="caution">
    <text evidence="4">The sequence shown here is derived from an EMBL/GenBank/DDBJ whole genome shotgun (WGS) entry which is preliminary data.</text>
</comment>
<dbReference type="EMBL" id="SNYR01000003">
    <property type="protein sequence ID" value="TDQ62147.1"/>
    <property type="molecule type" value="Genomic_DNA"/>
</dbReference>
<accession>A0A4R6VR84</accession>
<gene>
    <name evidence="4" type="ORF">ATL17_3253</name>
</gene>
<dbReference type="GO" id="GO:0015920">
    <property type="term" value="P:lipopolysaccharide transport"/>
    <property type="evidence" value="ECO:0007669"/>
    <property type="project" value="TreeGrafter"/>
</dbReference>
<protein>
    <submittedName>
        <fullName evidence="4">Lipopolysaccharide export system protein LptA</fullName>
    </submittedName>
</protein>